<evidence type="ECO:0000313" key="4">
    <source>
        <dbReference type="Proteomes" id="UP001497644"/>
    </source>
</evidence>
<dbReference type="Proteomes" id="UP001497644">
    <property type="component" value="Unassembled WGS sequence"/>
</dbReference>
<feature type="compositionally biased region" description="Low complexity" evidence="1">
    <location>
        <begin position="147"/>
        <end position="163"/>
    </location>
</feature>
<organism evidence="3 4">
    <name type="scientific">Lasius platythorax</name>
    <dbReference type="NCBI Taxonomy" id="488582"/>
    <lineage>
        <taxon>Eukaryota</taxon>
        <taxon>Metazoa</taxon>
        <taxon>Ecdysozoa</taxon>
        <taxon>Arthropoda</taxon>
        <taxon>Hexapoda</taxon>
        <taxon>Insecta</taxon>
        <taxon>Pterygota</taxon>
        <taxon>Neoptera</taxon>
        <taxon>Endopterygota</taxon>
        <taxon>Hymenoptera</taxon>
        <taxon>Apocrita</taxon>
        <taxon>Aculeata</taxon>
        <taxon>Formicoidea</taxon>
        <taxon>Formicidae</taxon>
        <taxon>Formicinae</taxon>
        <taxon>Lasius</taxon>
        <taxon>Lasius</taxon>
    </lineage>
</organism>
<keyword evidence="4" id="KW-1185">Reference proteome</keyword>
<feature type="compositionally biased region" description="Pro residues" evidence="1">
    <location>
        <begin position="267"/>
        <end position="282"/>
    </location>
</feature>
<accession>A0AAV2MXJ4</accession>
<protein>
    <recommendedName>
        <fullName evidence="2">MADF domain-containing protein</fullName>
    </recommendedName>
</protein>
<name>A0AAV2MXJ4_9HYME</name>
<feature type="region of interest" description="Disordered" evidence="1">
    <location>
        <begin position="114"/>
        <end position="178"/>
    </location>
</feature>
<evidence type="ECO:0000256" key="1">
    <source>
        <dbReference type="SAM" id="MobiDB-lite"/>
    </source>
</evidence>
<dbReference type="SMART" id="SM00595">
    <property type="entry name" value="MADF"/>
    <property type="match status" value="1"/>
</dbReference>
<evidence type="ECO:0000313" key="3">
    <source>
        <dbReference type="EMBL" id="CAL1672229.1"/>
    </source>
</evidence>
<dbReference type="InterPro" id="IPR006578">
    <property type="entry name" value="MADF-dom"/>
</dbReference>
<dbReference type="PANTHER" id="PTHR21505">
    <property type="entry name" value="MADF DOMAIN-CONTAINING PROTEIN-RELATED"/>
    <property type="match status" value="1"/>
</dbReference>
<proteinExistence type="predicted"/>
<dbReference type="EMBL" id="CAXIPU020000468">
    <property type="protein sequence ID" value="CAL1672229.1"/>
    <property type="molecule type" value="Genomic_DNA"/>
</dbReference>
<dbReference type="Pfam" id="PF10545">
    <property type="entry name" value="MADF_DNA_bdg"/>
    <property type="match status" value="1"/>
</dbReference>
<gene>
    <name evidence="3" type="ORF">LPLAT_LOCUS6906</name>
</gene>
<dbReference type="PANTHER" id="PTHR21505:SF8">
    <property type="entry name" value="DPT-YFP REPRESSOR BY OVEREXPRESSION, ISOFORM D-RELATED"/>
    <property type="match status" value="1"/>
</dbReference>
<dbReference type="PROSITE" id="PS51029">
    <property type="entry name" value="MADF"/>
    <property type="match status" value="1"/>
</dbReference>
<sequence length="350" mass="40377">MSDLRGISKENLNAIIELYRSKPCLWKIKSTEYLNRIEKEKAWDELLKKFKEFDREATKNSIMKKMNSLKNCWRKENKKVRNSVKSGAGEDEIYQPKLWYFDLLHFLDDQETPRESITNLESKEENSRDDDDERYAGKPEDDNETFTTRSPGTSTSVVSSNSSAMNRQTTRLQKHKIASEKDSANEVLGIIKERFSKYPREEPQLTRFDYVARNWAEKLKNLNNGQRIIAEKLISDVLYATEINSLTPSHVAAINSAVSSGSQYPPSQYPPYPGSQYPPYPGPSHSNPTAHPTSLPHYPNYSGSSYPNPTARLCHISIRHLHHNHNIKIRFQPDKAEKLINKTFLKILFL</sequence>
<feature type="domain" description="MADF" evidence="2">
    <location>
        <begin position="14"/>
        <end position="112"/>
    </location>
</feature>
<feature type="region of interest" description="Disordered" evidence="1">
    <location>
        <begin position="260"/>
        <end position="302"/>
    </location>
</feature>
<reference evidence="3" key="1">
    <citation type="submission" date="2024-04" db="EMBL/GenBank/DDBJ databases">
        <authorList>
            <consortium name="Molecular Ecology Group"/>
        </authorList>
    </citation>
    <scope>NUCLEOTIDE SEQUENCE</scope>
</reference>
<dbReference type="AlphaFoldDB" id="A0AAV2MXJ4"/>
<comment type="caution">
    <text evidence="3">The sequence shown here is derived from an EMBL/GenBank/DDBJ whole genome shotgun (WGS) entry which is preliminary data.</text>
</comment>
<evidence type="ECO:0000259" key="2">
    <source>
        <dbReference type="PROSITE" id="PS51029"/>
    </source>
</evidence>